<evidence type="ECO:0000256" key="2">
    <source>
        <dbReference type="ARBA" id="ARBA00004606"/>
    </source>
</evidence>
<keyword evidence="12" id="KW-1185">Reference proteome</keyword>
<evidence type="ECO:0000256" key="10">
    <source>
        <dbReference type="SAM" id="Phobius"/>
    </source>
</evidence>
<gene>
    <name evidence="11" type="ORF">MNEG_12908</name>
</gene>
<dbReference type="GO" id="GO:0000026">
    <property type="term" value="F:alpha-1,2-mannosyltransferase activity"/>
    <property type="evidence" value="ECO:0007669"/>
    <property type="project" value="TreeGrafter"/>
</dbReference>
<dbReference type="EMBL" id="KK103727">
    <property type="protein sequence ID" value="KIY95056.1"/>
    <property type="molecule type" value="Genomic_DNA"/>
</dbReference>
<feature type="transmembrane region" description="Helical" evidence="10">
    <location>
        <begin position="73"/>
        <end position="92"/>
    </location>
</feature>
<reference evidence="11 12" key="1">
    <citation type="journal article" date="2013" name="BMC Genomics">
        <title>Reconstruction of the lipid metabolism for the microalga Monoraphidium neglectum from its genome sequence reveals characteristics suitable for biofuel production.</title>
        <authorList>
            <person name="Bogen C."/>
            <person name="Al-Dilaimi A."/>
            <person name="Albersmeier A."/>
            <person name="Wichmann J."/>
            <person name="Grundmann M."/>
            <person name="Rupp O."/>
            <person name="Lauersen K.J."/>
            <person name="Blifernez-Klassen O."/>
            <person name="Kalinowski J."/>
            <person name="Goesmann A."/>
            <person name="Mussgnug J.H."/>
            <person name="Kruse O."/>
        </authorList>
    </citation>
    <scope>NUCLEOTIDE SEQUENCE [LARGE SCALE GENOMIC DNA]</scope>
    <source>
        <strain evidence="11 12">SAG 48.87</strain>
    </source>
</reference>
<evidence type="ECO:0000256" key="4">
    <source>
        <dbReference type="ARBA" id="ARBA00022968"/>
    </source>
</evidence>
<keyword evidence="5 10" id="KW-1133">Transmembrane helix</keyword>
<feature type="compositionally biased region" description="Low complexity" evidence="9">
    <location>
        <begin position="49"/>
        <end position="61"/>
    </location>
</feature>
<evidence type="ECO:0000256" key="7">
    <source>
        <dbReference type="ARBA" id="ARBA00023136"/>
    </source>
</evidence>
<organism evidence="11 12">
    <name type="scientific">Monoraphidium neglectum</name>
    <dbReference type="NCBI Taxonomy" id="145388"/>
    <lineage>
        <taxon>Eukaryota</taxon>
        <taxon>Viridiplantae</taxon>
        <taxon>Chlorophyta</taxon>
        <taxon>core chlorophytes</taxon>
        <taxon>Chlorophyceae</taxon>
        <taxon>CS clade</taxon>
        <taxon>Sphaeropleales</taxon>
        <taxon>Selenastraceae</taxon>
        <taxon>Monoraphidium</taxon>
    </lineage>
</organism>
<keyword evidence="7 10" id="KW-0472">Membrane</keyword>
<dbReference type="GO" id="GO:0046354">
    <property type="term" value="P:mannan biosynthetic process"/>
    <property type="evidence" value="ECO:0007669"/>
    <property type="project" value="TreeGrafter"/>
</dbReference>
<dbReference type="AlphaFoldDB" id="A0A0D2M0N0"/>
<feature type="region of interest" description="Disordered" evidence="9">
    <location>
        <begin position="107"/>
        <end position="126"/>
    </location>
</feature>
<dbReference type="KEGG" id="mng:MNEG_12908"/>
<dbReference type="GeneID" id="25730317"/>
<dbReference type="RefSeq" id="XP_013894076.1">
    <property type="nucleotide sequence ID" value="XM_014038622.1"/>
</dbReference>
<protein>
    <submittedName>
        <fullName evidence="11">Uncharacterized protein</fullName>
    </submittedName>
</protein>
<evidence type="ECO:0000313" key="12">
    <source>
        <dbReference type="Proteomes" id="UP000054498"/>
    </source>
</evidence>
<evidence type="ECO:0000256" key="1">
    <source>
        <dbReference type="ARBA" id="ARBA00004394"/>
    </source>
</evidence>
<keyword evidence="6" id="KW-0333">Golgi apparatus</keyword>
<evidence type="ECO:0000256" key="6">
    <source>
        <dbReference type="ARBA" id="ARBA00023034"/>
    </source>
</evidence>
<sequence>MTLSGGLSAGSRDRKSSFGGGISLMANGASGGAGGGAGGGGGGGPGKAPPRASSMSGGPSALVAAAGGSSRSLLLLLAGCILGITFVSPLFLMSHREQALHFGMLPGHEPPRGGGGGGGGGGLGHASFPAGAPPAQLAAASDAAAAALAADGPAWLGPYALTGAAGEAAAAFSREARAARRRERVGAKQYLLDPEPLEMRMWHAKVKAHLASREFQSKVAARKAKAAKRGGNRGIIMNAGGRKLLTSAVVTLAVLRRALNCTLPVELVWHSDKEMDRSTLAALAREFGPLRGYNVAAEPFPKHHRRE</sequence>
<evidence type="ECO:0000256" key="9">
    <source>
        <dbReference type="SAM" id="MobiDB-lite"/>
    </source>
</evidence>
<evidence type="ECO:0000256" key="5">
    <source>
        <dbReference type="ARBA" id="ARBA00022989"/>
    </source>
</evidence>
<accession>A0A0D2M0N0</accession>
<feature type="region of interest" description="Disordered" evidence="9">
    <location>
        <begin position="33"/>
        <end position="61"/>
    </location>
</feature>
<proteinExistence type="predicted"/>
<feature type="compositionally biased region" description="Gly residues" evidence="9">
    <location>
        <begin position="33"/>
        <end position="46"/>
    </location>
</feature>
<name>A0A0D2M0N0_9CHLO</name>
<dbReference type="Proteomes" id="UP000054498">
    <property type="component" value="Unassembled WGS sequence"/>
</dbReference>
<feature type="compositionally biased region" description="Gly residues" evidence="9">
    <location>
        <begin position="112"/>
        <end position="124"/>
    </location>
</feature>
<keyword evidence="4" id="KW-0735">Signal-anchor</keyword>
<comment type="subcellular location">
    <subcellularLocation>
        <location evidence="8">Endomembrane system</location>
        <topology evidence="8">Single-pass membrane protein</topology>
    </subcellularLocation>
    <subcellularLocation>
        <location evidence="1">Golgi apparatus membrane</location>
    </subcellularLocation>
    <subcellularLocation>
        <location evidence="2">Membrane</location>
        <topology evidence="2">Single-pass type II membrane protein</topology>
    </subcellularLocation>
</comment>
<dbReference type="GO" id="GO:0000139">
    <property type="term" value="C:Golgi membrane"/>
    <property type="evidence" value="ECO:0007669"/>
    <property type="project" value="UniProtKB-SubCell"/>
</dbReference>
<dbReference type="PANTHER" id="PTHR31646:SF1">
    <property type="entry name" value="ALPHA-1,2-MANNOSYLTRANSFERASE MNN2"/>
    <property type="match status" value="1"/>
</dbReference>
<keyword evidence="3 10" id="KW-0812">Transmembrane</keyword>
<evidence type="ECO:0000313" key="11">
    <source>
        <dbReference type="EMBL" id="KIY95056.1"/>
    </source>
</evidence>
<dbReference type="PANTHER" id="PTHR31646">
    <property type="entry name" value="ALPHA-1,2-MANNOSYLTRANSFERASE MNN2"/>
    <property type="match status" value="1"/>
</dbReference>
<evidence type="ECO:0000256" key="3">
    <source>
        <dbReference type="ARBA" id="ARBA00022692"/>
    </source>
</evidence>
<evidence type="ECO:0000256" key="8">
    <source>
        <dbReference type="ARBA" id="ARBA00037847"/>
    </source>
</evidence>